<dbReference type="InterPro" id="IPR032143">
    <property type="entry name" value="BORCS7"/>
</dbReference>
<dbReference type="EMBL" id="JAEPRA010000004">
    <property type="protein sequence ID" value="KAG2186844.1"/>
    <property type="molecule type" value="Genomic_DNA"/>
</dbReference>
<dbReference type="AlphaFoldDB" id="A0A8H7Q815"/>
<comment type="caution">
    <text evidence="6">The sequence shown here is derived from an EMBL/GenBank/DDBJ whole genome shotgun (WGS) entry which is preliminary data.</text>
</comment>
<keyword evidence="7" id="KW-1185">Reference proteome</keyword>
<organism evidence="6 7">
    <name type="scientific">Umbelopsis vinacea</name>
    <dbReference type="NCBI Taxonomy" id="44442"/>
    <lineage>
        <taxon>Eukaryota</taxon>
        <taxon>Fungi</taxon>
        <taxon>Fungi incertae sedis</taxon>
        <taxon>Mucoromycota</taxon>
        <taxon>Mucoromycotina</taxon>
        <taxon>Umbelopsidomycetes</taxon>
        <taxon>Umbelopsidales</taxon>
        <taxon>Umbelopsidaceae</taxon>
        <taxon>Umbelopsis</taxon>
    </lineage>
</organism>
<comment type="similarity">
    <text evidence="2">Belongs to the BORCS7 family.</text>
</comment>
<accession>A0A8H7Q815</accession>
<gene>
    <name evidence="6" type="ORF">INT44_003070</name>
</gene>
<keyword evidence="4" id="KW-0472">Membrane</keyword>
<reference evidence="6" key="1">
    <citation type="submission" date="2020-12" db="EMBL/GenBank/DDBJ databases">
        <title>Metabolic potential, ecology and presence of endohyphal bacteria is reflected in genomic diversity of Mucoromycotina.</title>
        <authorList>
            <person name="Muszewska A."/>
            <person name="Okrasinska A."/>
            <person name="Steczkiewicz K."/>
            <person name="Drgas O."/>
            <person name="Orlowska M."/>
            <person name="Perlinska-Lenart U."/>
            <person name="Aleksandrzak-Piekarczyk T."/>
            <person name="Szatraj K."/>
            <person name="Zielenkiewicz U."/>
            <person name="Pilsyk S."/>
            <person name="Malc E."/>
            <person name="Mieczkowski P."/>
            <person name="Kruszewska J.S."/>
            <person name="Biernat P."/>
            <person name="Pawlowska J."/>
        </authorList>
    </citation>
    <scope>NUCLEOTIDE SEQUENCE</scope>
    <source>
        <strain evidence="6">WA0000051536</strain>
    </source>
</reference>
<name>A0A8H7Q815_9FUNG</name>
<sequence length="160" mass="17471">MYRPKTSSPSTLAKRLSGSYQASAIAASLVSPLLGADDQLGFSKQASNDSAIQTVEQLSNCIRASIRRSDVADETLRCAKAFTQVDQYLKNTQTCLDKMDQTLEKLLQVNGGIAKELHALDDIHASHAVGWADSEYYESFNDIVIGNDGRFLVISEAHQC</sequence>
<comment type="subcellular location">
    <subcellularLocation>
        <location evidence="1">Lysosome membrane</location>
    </subcellularLocation>
</comment>
<evidence type="ECO:0000256" key="4">
    <source>
        <dbReference type="ARBA" id="ARBA00023136"/>
    </source>
</evidence>
<proteinExistence type="inferred from homology"/>
<keyword evidence="5" id="KW-0458">Lysosome</keyword>
<evidence type="ECO:0000313" key="7">
    <source>
        <dbReference type="Proteomes" id="UP000612746"/>
    </source>
</evidence>
<dbReference type="Proteomes" id="UP000612746">
    <property type="component" value="Unassembled WGS sequence"/>
</dbReference>
<protein>
    <recommendedName>
        <fullName evidence="3">BLOC-1-related complex subunit 7</fullName>
    </recommendedName>
</protein>
<evidence type="ECO:0000313" key="6">
    <source>
        <dbReference type="EMBL" id="KAG2186844.1"/>
    </source>
</evidence>
<evidence type="ECO:0000256" key="3">
    <source>
        <dbReference type="ARBA" id="ARBA00022295"/>
    </source>
</evidence>
<dbReference type="Pfam" id="PF16088">
    <property type="entry name" value="BORCS7"/>
    <property type="match status" value="1"/>
</dbReference>
<evidence type="ECO:0000256" key="5">
    <source>
        <dbReference type="ARBA" id="ARBA00023228"/>
    </source>
</evidence>
<evidence type="ECO:0000256" key="2">
    <source>
        <dbReference type="ARBA" id="ARBA00005433"/>
    </source>
</evidence>
<evidence type="ECO:0000256" key="1">
    <source>
        <dbReference type="ARBA" id="ARBA00004656"/>
    </source>
</evidence>
<dbReference type="OrthoDB" id="2379870at2759"/>